<keyword evidence="4 7" id="KW-0812">Transmembrane</keyword>
<evidence type="ECO:0000256" key="1">
    <source>
        <dbReference type="ARBA" id="ARBA00004651"/>
    </source>
</evidence>
<dbReference type="GeneID" id="60059271"/>
<dbReference type="Proteomes" id="UP000487649">
    <property type="component" value="Unassembled WGS sequence"/>
</dbReference>
<keyword evidence="2 7" id="KW-0813">Transport</keyword>
<dbReference type="InterPro" id="IPR051393">
    <property type="entry name" value="ABC_transporter_permease"/>
</dbReference>
<evidence type="ECO:0000313" key="11">
    <source>
        <dbReference type="Proteomes" id="UP000487649"/>
    </source>
</evidence>
<reference evidence="10 11" key="1">
    <citation type="journal article" date="2019" name="Nat. Med.">
        <title>A library of human gut bacterial isolates paired with longitudinal multiomics data enables mechanistic microbiome research.</title>
        <authorList>
            <person name="Poyet M."/>
            <person name="Groussin M."/>
            <person name="Gibbons S.M."/>
            <person name="Avila-Pacheco J."/>
            <person name="Jiang X."/>
            <person name="Kearney S.M."/>
            <person name="Perrotta A.R."/>
            <person name="Berdy B."/>
            <person name="Zhao S."/>
            <person name="Lieberman T.D."/>
            <person name="Swanson P.K."/>
            <person name="Smith M."/>
            <person name="Roesemann S."/>
            <person name="Alexander J.E."/>
            <person name="Rich S.A."/>
            <person name="Livny J."/>
            <person name="Vlamakis H."/>
            <person name="Clish C."/>
            <person name="Bullock K."/>
            <person name="Deik A."/>
            <person name="Scott J."/>
            <person name="Pierce K.A."/>
            <person name="Xavier R.J."/>
            <person name="Alm E.J."/>
        </authorList>
    </citation>
    <scope>NUCLEOTIDE SEQUENCE [LARGE SCALE GENOMIC DNA]</scope>
    <source>
        <strain evidence="10 11">BIOML-A198</strain>
    </source>
</reference>
<feature type="transmembrane region" description="Helical" evidence="7">
    <location>
        <begin position="92"/>
        <end position="114"/>
    </location>
</feature>
<comment type="caution">
    <text evidence="10">The sequence shown here is derived from an EMBL/GenBank/DDBJ whole genome shotgun (WGS) entry which is preliminary data.</text>
</comment>
<dbReference type="PANTHER" id="PTHR30193">
    <property type="entry name" value="ABC TRANSPORTER PERMEASE PROTEIN"/>
    <property type="match status" value="1"/>
</dbReference>
<feature type="region of interest" description="Disordered" evidence="8">
    <location>
        <begin position="1"/>
        <end position="20"/>
    </location>
</feature>
<organism evidence="10 11">
    <name type="scientific">Turicibacter sanguinis</name>
    <dbReference type="NCBI Taxonomy" id="154288"/>
    <lineage>
        <taxon>Bacteria</taxon>
        <taxon>Bacillati</taxon>
        <taxon>Bacillota</taxon>
        <taxon>Erysipelotrichia</taxon>
        <taxon>Erysipelotrichales</taxon>
        <taxon>Turicibacteraceae</taxon>
        <taxon>Turicibacter</taxon>
    </lineage>
</organism>
<evidence type="ECO:0000256" key="5">
    <source>
        <dbReference type="ARBA" id="ARBA00022989"/>
    </source>
</evidence>
<feature type="transmembrane region" description="Helical" evidence="7">
    <location>
        <begin position="29"/>
        <end position="51"/>
    </location>
</feature>
<feature type="transmembrane region" description="Helical" evidence="7">
    <location>
        <begin position="286"/>
        <end position="307"/>
    </location>
</feature>
<feature type="domain" description="ABC transmembrane type-1" evidence="9">
    <location>
        <begin position="89"/>
        <end position="307"/>
    </location>
</feature>
<evidence type="ECO:0000259" key="9">
    <source>
        <dbReference type="PROSITE" id="PS50928"/>
    </source>
</evidence>
<keyword evidence="6 7" id="KW-0472">Membrane</keyword>
<dbReference type="GO" id="GO:0055085">
    <property type="term" value="P:transmembrane transport"/>
    <property type="evidence" value="ECO:0007669"/>
    <property type="project" value="InterPro"/>
</dbReference>
<evidence type="ECO:0000256" key="6">
    <source>
        <dbReference type="ARBA" id="ARBA00023136"/>
    </source>
</evidence>
<evidence type="ECO:0000256" key="8">
    <source>
        <dbReference type="SAM" id="MobiDB-lite"/>
    </source>
</evidence>
<dbReference type="InterPro" id="IPR000515">
    <property type="entry name" value="MetI-like"/>
</dbReference>
<dbReference type="InterPro" id="IPR035906">
    <property type="entry name" value="MetI-like_sf"/>
</dbReference>
<dbReference type="CDD" id="cd06261">
    <property type="entry name" value="TM_PBP2"/>
    <property type="match status" value="1"/>
</dbReference>
<sequence>MEALKKSKAMKVGGTQKEKGMSRKGKDRLFIAVCVLPAVLLFSLFILYPMAKGFMMSFYQYSGLGGEATFIGLKNFQTLFADPIFLTAMKNMVFVLVFFPLMTMVLAMLFAVMLTQGRLHQFEQKFFKMIIFFPNILSMVVIGVLFLYLYDYNLGLLNGFLDVVGFEVLKQTWLGQKSTVLWCLVATMVWQATGYYMVMYIAGINQIPVDLYEAADIDGASKRVQFFKITLPLLWQILRVTLVFFITGAFNLTFTFVTVMTSGGPNNASQVPLTYMYSQAFSNANYGYAMAIAVVVFILAITLSFMIQKLTDKDAIEF</sequence>
<dbReference type="PANTHER" id="PTHR30193:SF37">
    <property type="entry name" value="INNER MEMBRANE ABC TRANSPORTER PERMEASE PROTEIN YCJO"/>
    <property type="match status" value="1"/>
</dbReference>
<evidence type="ECO:0000256" key="3">
    <source>
        <dbReference type="ARBA" id="ARBA00022475"/>
    </source>
</evidence>
<evidence type="ECO:0000256" key="2">
    <source>
        <dbReference type="ARBA" id="ARBA00022448"/>
    </source>
</evidence>
<dbReference type="EMBL" id="WMQE01000017">
    <property type="protein sequence ID" value="MTK21494.1"/>
    <property type="molecule type" value="Genomic_DNA"/>
</dbReference>
<dbReference type="SUPFAM" id="SSF161098">
    <property type="entry name" value="MetI-like"/>
    <property type="match status" value="1"/>
</dbReference>
<comment type="subcellular location">
    <subcellularLocation>
        <location evidence="1 7">Cell membrane</location>
        <topology evidence="1 7">Multi-pass membrane protein</topology>
    </subcellularLocation>
</comment>
<evidence type="ECO:0000256" key="7">
    <source>
        <dbReference type="RuleBase" id="RU363032"/>
    </source>
</evidence>
<accession>A0A9X5APL6</accession>
<name>A0A9X5APL6_9FIRM</name>
<keyword evidence="3" id="KW-1003">Cell membrane</keyword>
<dbReference type="PROSITE" id="PS50928">
    <property type="entry name" value="ABC_TM1"/>
    <property type="match status" value="1"/>
</dbReference>
<evidence type="ECO:0000256" key="4">
    <source>
        <dbReference type="ARBA" id="ARBA00022692"/>
    </source>
</evidence>
<dbReference type="RefSeq" id="WP_006783566.1">
    <property type="nucleotide sequence ID" value="NZ_CP053187.1"/>
</dbReference>
<protein>
    <submittedName>
        <fullName evidence="10">ABC transporter permease subunit</fullName>
    </submittedName>
</protein>
<comment type="similarity">
    <text evidence="7">Belongs to the binding-protein-dependent transport system permease family.</text>
</comment>
<keyword evidence="5 7" id="KW-1133">Transmembrane helix</keyword>
<dbReference type="AlphaFoldDB" id="A0A9X5APL6"/>
<proteinExistence type="inferred from homology"/>
<dbReference type="GO" id="GO:0005886">
    <property type="term" value="C:plasma membrane"/>
    <property type="evidence" value="ECO:0007669"/>
    <property type="project" value="UniProtKB-SubCell"/>
</dbReference>
<evidence type="ECO:0000313" key="10">
    <source>
        <dbReference type="EMBL" id="MTK21494.1"/>
    </source>
</evidence>
<gene>
    <name evidence="10" type="ORF">GMA92_08675</name>
</gene>
<feature type="transmembrane region" description="Helical" evidence="7">
    <location>
        <begin position="179"/>
        <end position="198"/>
    </location>
</feature>
<feature type="transmembrane region" description="Helical" evidence="7">
    <location>
        <begin position="233"/>
        <end position="257"/>
    </location>
</feature>
<dbReference type="Gene3D" id="1.10.3720.10">
    <property type="entry name" value="MetI-like"/>
    <property type="match status" value="1"/>
</dbReference>
<feature type="transmembrane region" description="Helical" evidence="7">
    <location>
        <begin position="126"/>
        <end position="150"/>
    </location>
</feature>
<dbReference type="Pfam" id="PF00528">
    <property type="entry name" value="BPD_transp_1"/>
    <property type="match status" value="1"/>
</dbReference>